<dbReference type="OrthoDB" id="5678344at2"/>
<dbReference type="EMBL" id="MLHL01000021">
    <property type="protein sequence ID" value="OOF48916.1"/>
    <property type="molecule type" value="Genomic_DNA"/>
</dbReference>
<feature type="domain" description="DUF551" evidence="1">
    <location>
        <begin position="7"/>
        <end position="65"/>
    </location>
</feature>
<protein>
    <recommendedName>
        <fullName evidence="1">DUF551 domain-containing protein</fullName>
    </recommendedName>
</protein>
<evidence type="ECO:0000313" key="2">
    <source>
        <dbReference type="EMBL" id="OOF45157.1"/>
    </source>
</evidence>
<accession>A0A1V3J284</accession>
<keyword evidence="5" id="KW-1185">Reference proteome</keyword>
<dbReference type="RefSeq" id="WP_077474205.1">
    <property type="nucleotide sequence ID" value="NZ_MLHK01000036.1"/>
</dbReference>
<reference evidence="4 5" key="1">
    <citation type="submission" date="2016-10" db="EMBL/GenBank/DDBJ databases">
        <title>Rodentibacter gen. nov. and new species.</title>
        <authorList>
            <person name="Christensen H."/>
        </authorList>
    </citation>
    <scope>NUCLEOTIDE SEQUENCE [LARGE SCALE GENOMIC DNA]</scope>
    <source>
        <strain evidence="2 4">H1983213011</strain>
        <strain evidence="3 5">H1987082031</strain>
    </source>
</reference>
<gene>
    <name evidence="2" type="ORF">BKK51_07285</name>
    <name evidence="3" type="ORF">BKK52_04945</name>
</gene>
<organism evidence="2 4">
    <name type="scientific">Rodentibacter trehalosifermentans</name>
    <dbReference type="NCBI Taxonomy" id="1908263"/>
    <lineage>
        <taxon>Bacteria</taxon>
        <taxon>Pseudomonadati</taxon>
        <taxon>Pseudomonadota</taxon>
        <taxon>Gammaproteobacteria</taxon>
        <taxon>Pasteurellales</taxon>
        <taxon>Pasteurellaceae</taxon>
        <taxon>Rodentibacter</taxon>
    </lineage>
</organism>
<evidence type="ECO:0000313" key="4">
    <source>
        <dbReference type="Proteomes" id="UP000188728"/>
    </source>
</evidence>
<name>A0A1V3ISC3_9PAST</name>
<dbReference type="Proteomes" id="UP000188728">
    <property type="component" value="Unassembled WGS sequence"/>
</dbReference>
<dbReference type="EMBL" id="MLHK01000036">
    <property type="protein sequence ID" value="OOF45157.1"/>
    <property type="molecule type" value="Genomic_DNA"/>
</dbReference>
<accession>A0A1V3ISC3</accession>
<evidence type="ECO:0000259" key="1">
    <source>
        <dbReference type="Pfam" id="PF04448"/>
    </source>
</evidence>
<comment type="caution">
    <text evidence="2">The sequence shown here is derived from an EMBL/GenBank/DDBJ whole genome shotgun (WGS) entry which is preliminary data.</text>
</comment>
<dbReference type="InterPro" id="IPR007539">
    <property type="entry name" value="DUF551"/>
</dbReference>
<proteinExistence type="predicted"/>
<evidence type="ECO:0000313" key="3">
    <source>
        <dbReference type="EMBL" id="OOF48916.1"/>
    </source>
</evidence>
<dbReference type="Proteomes" id="UP000189161">
    <property type="component" value="Unassembled WGS sequence"/>
</dbReference>
<dbReference type="AlphaFoldDB" id="A0A1V3ISC3"/>
<evidence type="ECO:0000313" key="5">
    <source>
        <dbReference type="Proteomes" id="UP000189161"/>
    </source>
</evidence>
<sequence>MTKENNGWISVDDRLPDDGKEGLILNSFVHLGSFHDGIWYKPFGGFNFAEIQNVTHWQPIPEPPKKD</sequence>
<dbReference type="Pfam" id="PF04448">
    <property type="entry name" value="DUF551"/>
    <property type="match status" value="1"/>
</dbReference>